<dbReference type="Pfam" id="PF13602">
    <property type="entry name" value="ADH_zinc_N_2"/>
    <property type="match status" value="1"/>
</dbReference>
<dbReference type="CDD" id="cd08267">
    <property type="entry name" value="MDR1"/>
    <property type="match status" value="1"/>
</dbReference>
<gene>
    <name evidence="2" type="ORF">PATL70BA_1215</name>
</gene>
<dbReference type="GO" id="GO:0016491">
    <property type="term" value="F:oxidoreductase activity"/>
    <property type="evidence" value="ECO:0007669"/>
    <property type="project" value="InterPro"/>
</dbReference>
<dbReference type="InterPro" id="IPR036291">
    <property type="entry name" value="NAD(P)-bd_dom_sf"/>
</dbReference>
<dbReference type="InterPro" id="IPR013154">
    <property type="entry name" value="ADH-like_N"/>
</dbReference>
<dbReference type="InterPro" id="IPR052733">
    <property type="entry name" value="Chloroplast_QOR"/>
</dbReference>
<sequence length="326" mass="35473">MKAIVQEQYGSVEVLKVLEVEMPTPKNNEVLIQVKATALNAPDWRLLKGKPLVMRMMTGLIRPKNKIKGCEFSGRIVELGQGITDFKVGDTVMGDVADAGFGAFSDYICVKSSLLARKPESLTHIEAAALPVTAVTALQGVRNIGQLKAGEDVLVVGASGGVGSYALQIAKYFGGNVTAVISEKNEKQAKDLGADEVLVYTKIPLDHIEYKYDLIIAVNGYNKIETYSKLLKPQGRLVMIGGKSMKQIIFVTAFGGLISRKNGKKFKGLLARANGKDLSYIGNLVDKKEIRPVIEKEIPFEDIPKGLSELEKGHVSGKIVVWVNRD</sequence>
<dbReference type="AlphaFoldDB" id="A0A3P7NVC2"/>
<reference evidence="2 3" key="1">
    <citation type="submission" date="2018-09" db="EMBL/GenBank/DDBJ databases">
        <authorList>
            <person name="Postec A."/>
        </authorList>
    </citation>
    <scope>NUCLEOTIDE SEQUENCE [LARGE SCALE GENOMIC DNA]</scope>
    <source>
        <strain evidence="2">70B-A</strain>
    </source>
</reference>
<dbReference type="InterPro" id="IPR011032">
    <property type="entry name" value="GroES-like_sf"/>
</dbReference>
<dbReference type="PANTHER" id="PTHR44013">
    <property type="entry name" value="ZINC-TYPE ALCOHOL DEHYDROGENASE-LIKE PROTEIN C16A3.02C"/>
    <property type="match status" value="1"/>
</dbReference>
<organism evidence="2 3">
    <name type="scientific">Petrocella atlantisensis</name>
    <dbReference type="NCBI Taxonomy" id="2173034"/>
    <lineage>
        <taxon>Bacteria</taxon>
        <taxon>Bacillati</taxon>
        <taxon>Bacillota</taxon>
        <taxon>Clostridia</taxon>
        <taxon>Lachnospirales</taxon>
        <taxon>Vallitaleaceae</taxon>
        <taxon>Petrocella</taxon>
    </lineage>
</organism>
<dbReference type="InterPro" id="IPR020843">
    <property type="entry name" value="ER"/>
</dbReference>
<dbReference type="Gene3D" id="3.90.180.10">
    <property type="entry name" value="Medium-chain alcohol dehydrogenases, catalytic domain"/>
    <property type="match status" value="1"/>
</dbReference>
<proteinExistence type="predicted"/>
<dbReference type="Pfam" id="PF08240">
    <property type="entry name" value="ADH_N"/>
    <property type="match status" value="1"/>
</dbReference>
<dbReference type="PROSITE" id="PS01162">
    <property type="entry name" value="QOR_ZETA_CRYSTAL"/>
    <property type="match status" value="1"/>
</dbReference>
<dbReference type="GO" id="GO:0008270">
    <property type="term" value="F:zinc ion binding"/>
    <property type="evidence" value="ECO:0007669"/>
    <property type="project" value="InterPro"/>
</dbReference>
<dbReference type="RefSeq" id="WP_125136485.1">
    <property type="nucleotide sequence ID" value="NZ_LR130778.1"/>
</dbReference>
<dbReference type="EMBL" id="LR130778">
    <property type="protein sequence ID" value="VDN47094.1"/>
    <property type="molecule type" value="Genomic_DNA"/>
</dbReference>
<protein>
    <submittedName>
        <fullName evidence="2">Alcohol dehydrogenase</fullName>
    </submittedName>
</protein>
<dbReference type="SUPFAM" id="SSF50129">
    <property type="entry name" value="GroES-like"/>
    <property type="match status" value="1"/>
</dbReference>
<dbReference type="Proteomes" id="UP000279029">
    <property type="component" value="Chromosome"/>
</dbReference>
<dbReference type="InterPro" id="IPR002364">
    <property type="entry name" value="Quin_OxRdtase/zeta-crystal_CS"/>
</dbReference>
<accession>A0A3P7NVC2</accession>
<keyword evidence="3" id="KW-1185">Reference proteome</keyword>
<dbReference type="KEGG" id="cbar:PATL70BA_1215"/>
<feature type="domain" description="Enoyl reductase (ER)" evidence="1">
    <location>
        <begin position="10"/>
        <end position="321"/>
    </location>
</feature>
<dbReference type="SMART" id="SM00829">
    <property type="entry name" value="PKS_ER"/>
    <property type="match status" value="1"/>
</dbReference>
<dbReference type="SUPFAM" id="SSF51735">
    <property type="entry name" value="NAD(P)-binding Rossmann-fold domains"/>
    <property type="match status" value="1"/>
</dbReference>
<name>A0A3P7NVC2_9FIRM</name>
<evidence type="ECO:0000313" key="2">
    <source>
        <dbReference type="EMBL" id="VDN47094.1"/>
    </source>
</evidence>
<dbReference type="OrthoDB" id="9792162at2"/>
<evidence type="ECO:0000259" key="1">
    <source>
        <dbReference type="SMART" id="SM00829"/>
    </source>
</evidence>
<dbReference type="PANTHER" id="PTHR44013:SF1">
    <property type="entry name" value="ZINC-TYPE ALCOHOL DEHYDROGENASE-LIKE PROTEIN C16A3.02C"/>
    <property type="match status" value="1"/>
</dbReference>
<evidence type="ECO:0000313" key="3">
    <source>
        <dbReference type="Proteomes" id="UP000279029"/>
    </source>
</evidence>
<dbReference type="Gene3D" id="3.40.50.720">
    <property type="entry name" value="NAD(P)-binding Rossmann-like Domain"/>
    <property type="match status" value="1"/>
</dbReference>